<dbReference type="HOGENOM" id="CLU_854887_0_0_10"/>
<dbReference type="KEGG" id="ppn:Palpr_0141"/>
<proteinExistence type="predicted"/>
<sequence>MDDNIFSVEDYIKEIEKLKKIENLPSEELKSVLLEHSKNSFPILFRPICINNTSYWRLTESRHYMNIGLISEFSYPPSALTKFGRANIPYHPVFYCSESPTTPFFEMVNEDDFKDKVYYLSKWIVRGNKEVKLATFTFAKNMPENSDSESHFVSFDKFKDLFSENENLQRKAYDAFVYLSECFVKEQHYVTSFIGYDHLYGMNEYSADMLLYPSIRTDNNKLNFAIHPNFVLQEMELEYVIQLNVKKLHKLDFSIEFEILNVGFNNNGFLSWQSFKKIPESIQNKIHNDLKYTTL</sequence>
<reference evidence="1 2" key="2">
    <citation type="journal article" date="2011" name="Stand. Genomic Sci.">
        <title>Complete genome sequence of Paludibacter propionicigenes type strain (WB4).</title>
        <authorList>
            <person name="Gronow S."/>
            <person name="Munk C."/>
            <person name="Lapidus A."/>
            <person name="Nolan M."/>
            <person name="Lucas S."/>
            <person name="Hammon N."/>
            <person name="Deshpande S."/>
            <person name="Cheng J.F."/>
            <person name="Tapia R."/>
            <person name="Han C."/>
            <person name="Goodwin L."/>
            <person name="Pitluck S."/>
            <person name="Liolios K."/>
            <person name="Ivanova N."/>
            <person name="Mavromatis K."/>
            <person name="Mikhailova N."/>
            <person name="Pati A."/>
            <person name="Chen A."/>
            <person name="Palaniappan K."/>
            <person name="Land M."/>
            <person name="Hauser L."/>
            <person name="Chang Y.J."/>
            <person name="Jeffries C.D."/>
            <person name="Brambilla E."/>
            <person name="Rohde M."/>
            <person name="Goker M."/>
            <person name="Detter J.C."/>
            <person name="Woyke T."/>
            <person name="Bristow J."/>
            <person name="Eisen J.A."/>
            <person name="Markowitz V."/>
            <person name="Hugenholtz P."/>
            <person name="Kyrpides N.C."/>
            <person name="Klenk H.P."/>
        </authorList>
    </citation>
    <scope>NUCLEOTIDE SEQUENCE [LARGE SCALE GENOMIC DNA]</scope>
    <source>
        <strain evidence="2">DSM 17365 / JCM 13257 / WB4</strain>
    </source>
</reference>
<evidence type="ECO:0000313" key="2">
    <source>
        <dbReference type="Proteomes" id="UP000008718"/>
    </source>
</evidence>
<protein>
    <submittedName>
        <fullName evidence="1">Uncharacterized protein</fullName>
    </submittedName>
</protein>
<organism evidence="1 2">
    <name type="scientific">Paludibacter propionicigenes (strain DSM 17365 / JCM 13257 / WB4)</name>
    <dbReference type="NCBI Taxonomy" id="694427"/>
    <lineage>
        <taxon>Bacteria</taxon>
        <taxon>Pseudomonadati</taxon>
        <taxon>Bacteroidota</taxon>
        <taxon>Bacteroidia</taxon>
        <taxon>Bacteroidales</taxon>
        <taxon>Paludibacteraceae</taxon>
        <taxon>Paludibacter</taxon>
    </lineage>
</organism>
<gene>
    <name evidence="1" type="ordered locus">Palpr_0141</name>
</gene>
<dbReference type="EMBL" id="CP002345">
    <property type="protein sequence ID" value="ADQ78303.1"/>
    <property type="molecule type" value="Genomic_DNA"/>
</dbReference>
<dbReference type="AlphaFoldDB" id="E4T0E4"/>
<evidence type="ECO:0000313" key="1">
    <source>
        <dbReference type="EMBL" id="ADQ78303.1"/>
    </source>
</evidence>
<dbReference type="eggNOG" id="ENOG503394Z">
    <property type="taxonomic scope" value="Bacteria"/>
</dbReference>
<accession>E4T0E4</accession>
<dbReference type="Proteomes" id="UP000008718">
    <property type="component" value="Chromosome"/>
</dbReference>
<dbReference type="RefSeq" id="WP_013443672.1">
    <property type="nucleotide sequence ID" value="NC_014734.1"/>
</dbReference>
<dbReference type="OrthoDB" id="761857at2"/>
<reference key="1">
    <citation type="submission" date="2010-11" db="EMBL/GenBank/DDBJ databases">
        <title>The complete genome of Paludibacter propionicigenes DSM 17365.</title>
        <authorList>
            <consortium name="US DOE Joint Genome Institute (JGI-PGF)"/>
            <person name="Lucas S."/>
            <person name="Copeland A."/>
            <person name="Lapidus A."/>
            <person name="Bruce D."/>
            <person name="Goodwin L."/>
            <person name="Pitluck S."/>
            <person name="Kyrpides N."/>
            <person name="Mavromatis K."/>
            <person name="Ivanova N."/>
            <person name="Munk A.C."/>
            <person name="Brettin T."/>
            <person name="Detter J.C."/>
            <person name="Han C."/>
            <person name="Tapia R."/>
            <person name="Land M."/>
            <person name="Hauser L."/>
            <person name="Markowitz V."/>
            <person name="Cheng J.-F."/>
            <person name="Hugenholtz P."/>
            <person name="Woyke T."/>
            <person name="Wu D."/>
            <person name="Gronow S."/>
            <person name="Wellnitz S."/>
            <person name="Brambilla E."/>
            <person name="Klenk H.-P."/>
            <person name="Eisen J.A."/>
        </authorList>
    </citation>
    <scope>NUCLEOTIDE SEQUENCE</scope>
    <source>
        <strain>WB4</strain>
    </source>
</reference>
<keyword evidence="2" id="KW-1185">Reference proteome</keyword>
<name>E4T0E4_PALPW</name>